<dbReference type="WBParaSite" id="ECPE_0001829601-mRNA-1">
    <property type="protein sequence ID" value="ECPE_0001829601-mRNA-1"/>
    <property type="gene ID" value="ECPE_0001829601"/>
</dbReference>
<feature type="region of interest" description="Disordered" evidence="1">
    <location>
        <begin position="55"/>
        <end position="83"/>
    </location>
</feature>
<protein>
    <submittedName>
        <fullName evidence="4">Long-chain-fatty-acid--CoA ligase</fullName>
    </submittedName>
</protein>
<sequence>MFALAPEAIAGDKLSSLRDLVLNPLREYPFDKLKSAILDTLLPSKEERLRKLLARHPMGDAKHQPAPSSPEVPRRTTRCPLGHRQGAMDRVITGSCPDHGNSSPGGHLARQGCSNCRLNYGPGQQRQAFARCHDVAPVYSATFRTAR</sequence>
<evidence type="ECO:0000313" key="4">
    <source>
        <dbReference type="WBParaSite" id="ECPE_0001829601-mRNA-1"/>
    </source>
</evidence>
<dbReference type="AlphaFoldDB" id="A0A183BGB1"/>
<dbReference type="Proteomes" id="UP000272942">
    <property type="component" value="Unassembled WGS sequence"/>
</dbReference>
<keyword evidence="3" id="KW-1185">Reference proteome</keyword>
<dbReference type="OrthoDB" id="6262499at2759"/>
<reference evidence="2 3" key="2">
    <citation type="submission" date="2018-11" db="EMBL/GenBank/DDBJ databases">
        <authorList>
            <consortium name="Pathogen Informatics"/>
        </authorList>
    </citation>
    <scope>NUCLEOTIDE SEQUENCE [LARGE SCALE GENOMIC DNA]</scope>
    <source>
        <strain evidence="2 3">Egypt</strain>
    </source>
</reference>
<evidence type="ECO:0000313" key="3">
    <source>
        <dbReference type="Proteomes" id="UP000272942"/>
    </source>
</evidence>
<evidence type="ECO:0000313" key="2">
    <source>
        <dbReference type="EMBL" id="VDP95930.1"/>
    </source>
</evidence>
<proteinExistence type="predicted"/>
<reference evidence="4" key="1">
    <citation type="submission" date="2016-06" db="UniProtKB">
        <authorList>
            <consortium name="WormBaseParasite"/>
        </authorList>
    </citation>
    <scope>IDENTIFICATION</scope>
</reference>
<organism evidence="4">
    <name type="scientific">Echinostoma caproni</name>
    <dbReference type="NCBI Taxonomy" id="27848"/>
    <lineage>
        <taxon>Eukaryota</taxon>
        <taxon>Metazoa</taxon>
        <taxon>Spiralia</taxon>
        <taxon>Lophotrochozoa</taxon>
        <taxon>Platyhelminthes</taxon>
        <taxon>Trematoda</taxon>
        <taxon>Digenea</taxon>
        <taxon>Plagiorchiida</taxon>
        <taxon>Echinostomata</taxon>
        <taxon>Echinostomatoidea</taxon>
        <taxon>Echinostomatidae</taxon>
        <taxon>Echinostoma</taxon>
    </lineage>
</organism>
<gene>
    <name evidence="2" type="ORF">ECPE_LOCUS18246</name>
</gene>
<dbReference type="EMBL" id="UZAN01076234">
    <property type="protein sequence ID" value="VDP95930.1"/>
    <property type="molecule type" value="Genomic_DNA"/>
</dbReference>
<evidence type="ECO:0000256" key="1">
    <source>
        <dbReference type="SAM" id="MobiDB-lite"/>
    </source>
</evidence>
<accession>A0A183BGB1</accession>
<name>A0A183BGB1_9TREM</name>